<sequence length="104" mass="11158">MPTSNPGDFVFLPVCFSIVCYNGLKVIQGTSIGDNTVTCGSAAQCYNMSAQAGQYLDVVKAGCSLWRCLFASNRCISTTFQKIPISMCCCNTDRCNQGNAVGFE</sequence>
<dbReference type="PANTHER" id="PTHR21749">
    <property type="entry name" value="PRION-LIKE- Q/N-RICH -DOMAIN-BEARING PROTEIN PROTEIN 24"/>
    <property type="match status" value="1"/>
</dbReference>
<gene>
    <name evidence="1" type="ORF">MSPICULIGERA_LOCUS12388</name>
</gene>
<evidence type="ECO:0000313" key="1">
    <source>
        <dbReference type="EMBL" id="CAJ0574045.1"/>
    </source>
</evidence>
<accession>A0AA36CRM6</accession>
<dbReference type="PANTHER" id="PTHR21749:SF8">
    <property type="entry name" value="ACTIVIN_RECP DOMAIN-CONTAINING PROTEIN"/>
    <property type="match status" value="1"/>
</dbReference>
<dbReference type="Proteomes" id="UP001177023">
    <property type="component" value="Unassembled WGS sequence"/>
</dbReference>
<keyword evidence="2" id="KW-1185">Reference proteome</keyword>
<organism evidence="1 2">
    <name type="scientific">Mesorhabditis spiculigera</name>
    <dbReference type="NCBI Taxonomy" id="96644"/>
    <lineage>
        <taxon>Eukaryota</taxon>
        <taxon>Metazoa</taxon>
        <taxon>Ecdysozoa</taxon>
        <taxon>Nematoda</taxon>
        <taxon>Chromadorea</taxon>
        <taxon>Rhabditida</taxon>
        <taxon>Rhabditina</taxon>
        <taxon>Rhabditomorpha</taxon>
        <taxon>Rhabditoidea</taxon>
        <taxon>Rhabditidae</taxon>
        <taxon>Mesorhabditinae</taxon>
        <taxon>Mesorhabditis</taxon>
    </lineage>
</organism>
<dbReference type="InterPro" id="IPR045860">
    <property type="entry name" value="Snake_toxin-like_sf"/>
</dbReference>
<protein>
    <submittedName>
        <fullName evidence="1">Uncharacterized protein</fullName>
    </submittedName>
</protein>
<feature type="non-terminal residue" evidence="1">
    <location>
        <position position="1"/>
    </location>
</feature>
<name>A0AA36CRM6_9BILA</name>
<reference evidence="1" key="1">
    <citation type="submission" date="2023-06" db="EMBL/GenBank/DDBJ databases">
        <authorList>
            <person name="Delattre M."/>
        </authorList>
    </citation>
    <scope>NUCLEOTIDE SEQUENCE</scope>
    <source>
        <strain evidence="1">AF72</strain>
    </source>
</reference>
<dbReference type="AlphaFoldDB" id="A0AA36CRM6"/>
<evidence type="ECO:0000313" key="2">
    <source>
        <dbReference type="Proteomes" id="UP001177023"/>
    </source>
</evidence>
<proteinExistence type="predicted"/>
<dbReference type="SUPFAM" id="SSF57302">
    <property type="entry name" value="Snake toxin-like"/>
    <property type="match status" value="1"/>
</dbReference>
<dbReference type="EMBL" id="CATQJA010002626">
    <property type="protein sequence ID" value="CAJ0574045.1"/>
    <property type="molecule type" value="Genomic_DNA"/>
</dbReference>
<comment type="caution">
    <text evidence="1">The sequence shown here is derived from an EMBL/GenBank/DDBJ whole genome shotgun (WGS) entry which is preliminary data.</text>
</comment>